<name>A0A6J5PCP8_9CAUD</name>
<reference evidence="1" key="1">
    <citation type="submission" date="2020-05" db="EMBL/GenBank/DDBJ databases">
        <authorList>
            <person name="Chiriac C."/>
            <person name="Salcher M."/>
            <person name="Ghai R."/>
            <person name="Kavagutti S V."/>
        </authorList>
    </citation>
    <scope>NUCLEOTIDE SEQUENCE</scope>
</reference>
<dbReference type="EMBL" id="LR797364">
    <property type="protein sequence ID" value="CAB4210375.1"/>
    <property type="molecule type" value="Genomic_DNA"/>
</dbReference>
<sequence length="253" mass="28757">MRAHSDSTRVVVWFSCGAASAVAAKLAVEKYGSRCVVAYCDTLAFEHPDNKRFLNDTSAWLGTPITILHSSEYADIMDVFKRTRWLVGNKGARCTTEMKKNVRKEFQEPDDVQIFGFTVEEEARIARFKAENFDVIAEFNLRDAGITKAECYTRLRAAGIELPMMYRMGYRNNNCIGCVKGGIGYWNKIRRDFPEDFARMAAVERDIGATILKDRRGGQTKRVYLDELDPTLGRYMSEPDIECGVICESTQHE</sequence>
<organism evidence="1">
    <name type="scientific">uncultured Caudovirales phage</name>
    <dbReference type="NCBI Taxonomy" id="2100421"/>
    <lineage>
        <taxon>Viruses</taxon>
        <taxon>Duplodnaviria</taxon>
        <taxon>Heunggongvirae</taxon>
        <taxon>Uroviricota</taxon>
        <taxon>Caudoviricetes</taxon>
        <taxon>Peduoviridae</taxon>
        <taxon>Maltschvirus</taxon>
        <taxon>Maltschvirus maltsch</taxon>
    </lineage>
</organism>
<proteinExistence type="predicted"/>
<dbReference type="EMBL" id="LR796841">
    <property type="protein sequence ID" value="CAB4168967.1"/>
    <property type="molecule type" value="Genomic_DNA"/>
</dbReference>
<evidence type="ECO:0000313" key="2">
    <source>
        <dbReference type="EMBL" id="CAB4210375.1"/>
    </source>
</evidence>
<dbReference type="InterPro" id="IPR014729">
    <property type="entry name" value="Rossmann-like_a/b/a_fold"/>
</dbReference>
<accession>A0A6J5PCP8</accession>
<protein>
    <recommendedName>
        <fullName evidence="3">CysH 3'-phosphoadenosine 5'-phosphosulfate sulfotransferase (PAPS reductase)/FAD synthetase and related enzymes</fullName>
    </recommendedName>
</protein>
<gene>
    <name evidence="2" type="ORF">UFOVP1413_13</name>
    <name evidence="1" type="ORF">UFOVP893_26</name>
</gene>
<evidence type="ECO:0008006" key="3">
    <source>
        <dbReference type="Google" id="ProtNLM"/>
    </source>
</evidence>
<dbReference type="Gene3D" id="3.40.50.620">
    <property type="entry name" value="HUPs"/>
    <property type="match status" value="1"/>
</dbReference>
<dbReference type="SUPFAM" id="SSF52402">
    <property type="entry name" value="Adenine nucleotide alpha hydrolases-like"/>
    <property type="match status" value="1"/>
</dbReference>
<evidence type="ECO:0000313" key="1">
    <source>
        <dbReference type="EMBL" id="CAB4168967.1"/>
    </source>
</evidence>